<accession>A0ABU3F4V7</accession>
<evidence type="ECO:0000256" key="3">
    <source>
        <dbReference type="ARBA" id="ARBA00022729"/>
    </source>
</evidence>
<feature type="domain" description="Periplasmic binding protein" evidence="5">
    <location>
        <begin position="46"/>
        <end position="313"/>
    </location>
</feature>
<dbReference type="InterPro" id="IPR025997">
    <property type="entry name" value="SBP_2_dom"/>
</dbReference>
<comment type="caution">
    <text evidence="6">The sequence shown here is derived from an EMBL/GenBank/DDBJ whole genome shotgun (WGS) entry which is preliminary data.</text>
</comment>
<dbReference type="Pfam" id="PF13407">
    <property type="entry name" value="Peripla_BP_4"/>
    <property type="match status" value="1"/>
</dbReference>
<dbReference type="EMBL" id="JARPYI010000017">
    <property type="protein sequence ID" value="MDT2602180.1"/>
    <property type="molecule type" value="Genomic_DNA"/>
</dbReference>
<evidence type="ECO:0000256" key="4">
    <source>
        <dbReference type="SAM" id="SignalP"/>
    </source>
</evidence>
<dbReference type="Gene3D" id="3.40.50.2300">
    <property type="match status" value="2"/>
</dbReference>
<dbReference type="InterPro" id="IPR028082">
    <property type="entry name" value="Peripla_BP_I"/>
</dbReference>
<evidence type="ECO:0000259" key="5">
    <source>
        <dbReference type="Pfam" id="PF13407"/>
    </source>
</evidence>
<dbReference type="PROSITE" id="PS51257">
    <property type="entry name" value="PROKAR_LIPOPROTEIN"/>
    <property type="match status" value="1"/>
</dbReference>
<gene>
    <name evidence="6" type="ORF">P7D85_20675</name>
</gene>
<comment type="similarity">
    <text evidence="2">Belongs to the bacterial solute-binding protein 2 family.</text>
</comment>
<keyword evidence="3 4" id="KW-0732">Signal</keyword>
<evidence type="ECO:0000313" key="6">
    <source>
        <dbReference type="EMBL" id="MDT2602180.1"/>
    </source>
</evidence>
<protein>
    <submittedName>
        <fullName evidence="6">ABC transporter substrate-binding protein</fullName>
    </submittedName>
</protein>
<feature type="signal peptide" evidence="4">
    <location>
        <begin position="1"/>
        <end position="22"/>
    </location>
</feature>
<proteinExistence type="inferred from homology"/>
<comment type="subcellular location">
    <subcellularLocation>
        <location evidence="1">Cell envelope</location>
    </subcellularLocation>
</comment>
<reference evidence="6 7" key="1">
    <citation type="submission" date="2023-03" db="EMBL/GenBank/DDBJ databases">
        <authorList>
            <person name="Shen W."/>
            <person name="Cai J."/>
        </authorList>
    </citation>
    <scope>NUCLEOTIDE SEQUENCE [LARGE SCALE GENOMIC DNA]</scope>
    <source>
        <strain evidence="6 7">D6-4</strain>
    </source>
</reference>
<dbReference type="SUPFAM" id="SSF53822">
    <property type="entry name" value="Periplasmic binding protein-like I"/>
    <property type="match status" value="1"/>
</dbReference>
<dbReference type="PANTHER" id="PTHR46847:SF3">
    <property type="entry name" value="GALACTOFURANOSE-BINDING PROTEIN YTFQ"/>
    <property type="match status" value="1"/>
</dbReference>
<evidence type="ECO:0000256" key="1">
    <source>
        <dbReference type="ARBA" id="ARBA00004196"/>
    </source>
</evidence>
<dbReference type="RefSeq" id="WP_249354987.1">
    <property type="nucleotide sequence ID" value="NZ_BJED01000008.1"/>
</dbReference>
<keyword evidence="7" id="KW-1185">Reference proteome</keyword>
<name>A0ABU3F4V7_9ENTE</name>
<dbReference type="PANTHER" id="PTHR46847">
    <property type="entry name" value="D-ALLOSE-BINDING PERIPLASMIC PROTEIN-RELATED"/>
    <property type="match status" value="1"/>
</dbReference>
<dbReference type="CDD" id="cd06309">
    <property type="entry name" value="PBP1_galactofuranose_YtfQ-like"/>
    <property type="match status" value="1"/>
</dbReference>
<dbReference type="Proteomes" id="UP001252875">
    <property type="component" value="Unassembled WGS sequence"/>
</dbReference>
<evidence type="ECO:0000313" key="7">
    <source>
        <dbReference type="Proteomes" id="UP001252875"/>
    </source>
</evidence>
<feature type="chain" id="PRO_5045253327" evidence="4">
    <location>
        <begin position="23"/>
        <end position="338"/>
    </location>
</feature>
<evidence type="ECO:0000256" key="2">
    <source>
        <dbReference type="ARBA" id="ARBA00007639"/>
    </source>
</evidence>
<sequence>MMKKKNLVSAFLSLTLVATLLAGCGGGGGSTDGSSAKKGKDEKITIGFSQLGAESQWRTANTKSVQDAAKNDPNVNLKFSDAQQKQENQISAIRNFIQQGVDVIAVAPVVETGWETVLTEAKDANIPVLIVDRKMKGKKIDDLYSAWIGTDSKDEGERGIKWLEDQLKETGKESDALNIAHLQGTTGSSAQVGRTAGITEGVKKHKNWKIIEQQSGNFTRAEGKEVMEAFMKSNGDNIDVLFSENDDMAMGAIQAIEEVGKVPGKDITVISFDGTNDALEQVVDGKINCVVECSPLYGEDIIETAKKLAKGEKVKKEVFVENGIFDSKNAEENLPRPY</sequence>
<organism evidence="6 7">
    <name type="scientific">Enterococcus hulanensis</name>
    <dbReference type="NCBI Taxonomy" id="2559929"/>
    <lineage>
        <taxon>Bacteria</taxon>
        <taxon>Bacillati</taxon>
        <taxon>Bacillota</taxon>
        <taxon>Bacilli</taxon>
        <taxon>Lactobacillales</taxon>
        <taxon>Enterococcaceae</taxon>
        <taxon>Enterococcus</taxon>
    </lineage>
</organism>